<keyword evidence="1" id="KW-1133">Transmembrane helix</keyword>
<evidence type="ECO:0000313" key="3">
    <source>
        <dbReference type="WBParaSite" id="Hba_10938"/>
    </source>
</evidence>
<sequence length="92" mass="11153">MYLFSKNVSVCNIIKRHCWWSMYWSWSTSHFHFSGLDFSRSSIVICIFYMGLVLLLCYLINKHLVFCFRSYYWTKKKSPNYSKMLYSANFLA</sequence>
<reference evidence="3" key="1">
    <citation type="submission" date="2016-11" db="UniProtKB">
        <authorList>
            <consortium name="WormBaseParasite"/>
        </authorList>
    </citation>
    <scope>IDENTIFICATION</scope>
</reference>
<accession>A0A1I7X0F8</accession>
<dbReference type="AlphaFoldDB" id="A0A1I7X0F8"/>
<name>A0A1I7X0F8_HETBA</name>
<protein>
    <submittedName>
        <fullName evidence="3">Ovule protein</fullName>
    </submittedName>
</protein>
<dbReference type="Proteomes" id="UP000095283">
    <property type="component" value="Unplaced"/>
</dbReference>
<keyword evidence="1" id="KW-0472">Membrane</keyword>
<dbReference type="WBParaSite" id="Hba_10938">
    <property type="protein sequence ID" value="Hba_10938"/>
    <property type="gene ID" value="Hba_10938"/>
</dbReference>
<keyword evidence="2" id="KW-1185">Reference proteome</keyword>
<organism evidence="2 3">
    <name type="scientific">Heterorhabditis bacteriophora</name>
    <name type="common">Entomopathogenic nematode worm</name>
    <dbReference type="NCBI Taxonomy" id="37862"/>
    <lineage>
        <taxon>Eukaryota</taxon>
        <taxon>Metazoa</taxon>
        <taxon>Ecdysozoa</taxon>
        <taxon>Nematoda</taxon>
        <taxon>Chromadorea</taxon>
        <taxon>Rhabditida</taxon>
        <taxon>Rhabditina</taxon>
        <taxon>Rhabditomorpha</taxon>
        <taxon>Strongyloidea</taxon>
        <taxon>Heterorhabditidae</taxon>
        <taxon>Heterorhabditis</taxon>
    </lineage>
</organism>
<evidence type="ECO:0000313" key="2">
    <source>
        <dbReference type="Proteomes" id="UP000095283"/>
    </source>
</evidence>
<proteinExistence type="predicted"/>
<keyword evidence="1" id="KW-0812">Transmembrane</keyword>
<evidence type="ECO:0000256" key="1">
    <source>
        <dbReference type="SAM" id="Phobius"/>
    </source>
</evidence>
<feature type="transmembrane region" description="Helical" evidence="1">
    <location>
        <begin position="41"/>
        <end position="60"/>
    </location>
</feature>